<dbReference type="GO" id="GO:0003713">
    <property type="term" value="F:transcription coactivator activity"/>
    <property type="evidence" value="ECO:0007669"/>
    <property type="project" value="TreeGrafter"/>
</dbReference>
<evidence type="ECO:0000256" key="3">
    <source>
        <dbReference type="ARBA" id="ARBA00023015"/>
    </source>
</evidence>
<dbReference type="Proteomes" id="UP000265515">
    <property type="component" value="Unassembled WGS sequence"/>
</dbReference>
<comment type="caution">
    <text evidence="7">The sequence shown here is derived from an EMBL/GenBank/DDBJ whole genome shotgun (WGS) entry which is preliminary data.</text>
</comment>
<proteinExistence type="inferred from homology"/>
<evidence type="ECO:0000256" key="4">
    <source>
        <dbReference type="ARBA" id="ARBA00023163"/>
    </source>
</evidence>
<evidence type="ECO:0000256" key="5">
    <source>
        <dbReference type="ARBA" id="ARBA00023242"/>
    </source>
</evidence>
<comment type="subcellular location">
    <subcellularLocation>
        <location evidence="1">Nucleus</location>
    </subcellularLocation>
</comment>
<feature type="compositionally biased region" description="Low complexity" evidence="6">
    <location>
        <begin position="1"/>
        <end position="24"/>
    </location>
</feature>
<dbReference type="PANTHER" id="PTHR13130">
    <property type="entry name" value="34 KDA TRANSCRIPTIONAL CO-ACTIVATOR-RELATED"/>
    <property type="match status" value="1"/>
</dbReference>
<evidence type="ECO:0000256" key="2">
    <source>
        <dbReference type="ARBA" id="ARBA00008048"/>
    </source>
</evidence>
<dbReference type="OrthoDB" id="1868004at2759"/>
<keyword evidence="4" id="KW-0804">Transcription</keyword>
<comment type="similarity">
    <text evidence="2">Belongs to the Mediator complex subunit 27 family.</text>
</comment>
<gene>
    <name evidence="7" type="ORF">CBR_g10855</name>
</gene>
<evidence type="ECO:0000313" key="8">
    <source>
        <dbReference type="Proteomes" id="UP000265515"/>
    </source>
</evidence>
<name>A0A388KPD8_CHABU</name>
<feature type="compositionally biased region" description="Pro residues" evidence="6">
    <location>
        <begin position="144"/>
        <end position="156"/>
    </location>
</feature>
<organism evidence="7 8">
    <name type="scientific">Chara braunii</name>
    <name type="common">Braun's stonewort</name>
    <dbReference type="NCBI Taxonomy" id="69332"/>
    <lineage>
        <taxon>Eukaryota</taxon>
        <taxon>Viridiplantae</taxon>
        <taxon>Streptophyta</taxon>
        <taxon>Charophyceae</taxon>
        <taxon>Charales</taxon>
        <taxon>Characeae</taxon>
        <taxon>Chara</taxon>
    </lineage>
</organism>
<evidence type="ECO:0008006" key="9">
    <source>
        <dbReference type="Google" id="ProtNLM"/>
    </source>
</evidence>
<dbReference type="InterPro" id="IPR021627">
    <property type="entry name" value="Mediator_Med27"/>
</dbReference>
<evidence type="ECO:0000313" key="7">
    <source>
        <dbReference type="EMBL" id="GBG71919.1"/>
    </source>
</evidence>
<feature type="region of interest" description="Disordered" evidence="6">
    <location>
        <begin position="129"/>
        <end position="208"/>
    </location>
</feature>
<dbReference type="GO" id="GO:0006357">
    <property type="term" value="P:regulation of transcription by RNA polymerase II"/>
    <property type="evidence" value="ECO:0007669"/>
    <property type="project" value="TreeGrafter"/>
</dbReference>
<feature type="region of interest" description="Disordered" evidence="6">
    <location>
        <begin position="280"/>
        <end position="314"/>
    </location>
</feature>
<dbReference type="PANTHER" id="PTHR13130:SF4">
    <property type="entry name" value="MEDIATOR OF RNA POLYMERASE II TRANSCRIPTION SUBUNIT 27"/>
    <property type="match status" value="1"/>
</dbReference>
<feature type="compositionally biased region" description="Polar residues" evidence="6">
    <location>
        <begin position="26"/>
        <end position="40"/>
    </location>
</feature>
<dbReference type="STRING" id="69332.A0A388KPD8"/>
<dbReference type="GO" id="GO:0016592">
    <property type="term" value="C:mediator complex"/>
    <property type="evidence" value="ECO:0007669"/>
    <property type="project" value="InterPro"/>
</dbReference>
<accession>A0A388KPD8</accession>
<dbReference type="EMBL" id="BFEA01000155">
    <property type="protein sequence ID" value="GBG71919.1"/>
    <property type="molecule type" value="Genomic_DNA"/>
</dbReference>
<sequence>MMLSPGGFVSSPAAPSPATSQGGPRTSVSAGASPLPTTHLGSLDYPPSLQQQQQQQQYGSSAVPVADTKDAPPMPKGEEGPARPPRPPPAIALSLALERFESASCQIAAIRSGAEALIEAVDHASRLNRNSSSSAINSQTPASISPPLPPPPPPPSSFSSTSSDQVGGVGSSARGKVASPPAPSSASQGTSTGGGFRSSPGLLAGVAPTPQDAAGAGIPAAIPVGSSDVSGLKPGMVVLSVAKAVRKAINELRVTGKELLAALVVDSGAPSASCRNAATATSRVSAGDPSAPVPPAALSSSLPHAAAPPLPPPPPCPDGSRLLFEWCRYLEGHAVATAIEHAKAASTAFAEQSGEWQRGRCRRISSASCSMGDPGSNPFRGRLGEGGNRRGLGEGNDLGVIFQRVTDTCPNMKLSLSSFSGWGRHVYPPGVACQGGGRFHDLTEARSARHVYQPEAAGVEDGAGARQQRLQSQLSHPDFQLMNDGQKDVGLISPVGMGNLGLIARGWKSSSARLGAGGVGGGEVLRKKDGGNASVIHVACPGVFQAVIALESRSRPVAISVFAPDEVVGVHAWGLSSRHVFSLLTTHVLRALHCFNEEEEEEEEEEGGGGLSRDDGGATAAESGRGRVGGLERLLKWLYSYRSLFTEPCAVCRKVLAHDPPSRALLPPILRPFGIEKRRQERQEQKRKRKEDTLRQQVQCAHRAAHAGSGLIPADLAAMNRAGKNEMTLPLISPVGALGSSSLASLAGGGGGGSDGENRVGVGAMNDRSGRFLAGIVPQQGLCGNSPSHLGGYGREEKREESLAYHINCVLKKESHGANEPAS</sequence>
<keyword evidence="3" id="KW-0805">Transcription regulation</keyword>
<keyword evidence="8" id="KW-1185">Reference proteome</keyword>
<evidence type="ECO:0000256" key="6">
    <source>
        <dbReference type="SAM" id="MobiDB-lite"/>
    </source>
</evidence>
<evidence type="ECO:0000256" key="1">
    <source>
        <dbReference type="ARBA" id="ARBA00004123"/>
    </source>
</evidence>
<protein>
    <recommendedName>
        <fullName evidence="9">Mediator of RNA polymerase II transcription subunit 27</fullName>
    </recommendedName>
</protein>
<feature type="region of interest" description="Disordered" evidence="6">
    <location>
        <begin position="599"/>
        <end position="624"/>
    </location>
</feature>
<dbReference type="Pfam" id="PF11571">
    <property type="entry name" value="Med27"/>
    <property type="match status" value="1"/>
</dbReference>
<keyword evidence="5" id="KW-0539">Nucleus</keyword>
<reference evidence="7 8" key="1">
    <citation type="journal article" date="2018" name="Cell">
        <title>The Chara Genome: Secondary Complexity and Implications for Plant Terrestrialization.</title>
        <authorList>
            <person name="Nishiyama T."/>
            <person name="Sakayama H."/>
            <person name="Vries J.D."/>
            <person name="Buschmann H."/>
            <person name="Saint-Marcoux D."/>
            <person name="Ullrich K.K."/>
            <person name="Haas F.B."/>
            <person name="Vanderstraeten L."/>
            <person name="Becker D."/>
            <person name="Lang D."/>
            <person name="Vosolsobe S."/>
            <person name="Rombauts S."/>
            <person name="Wilhelmsson P.K.I."/>
            <person name="Janitza P."/>
            <person name="Kern R."/>
            <person name="Heyl A."/>
            <person name="Rumpler F."/>
            <person name="Villalobos L.I.A.C."/>
            <person name="Clay J.M."/>
            <person name="Skokan R."/>
            <person name="Toyoda A."/>
            <person name="Suzuki Y."/>
            <person name="Kagoshima H."/>
            <person name="Schijlen E."/>
            <person name="Tajeshwar N."/>
            <person name="Catarino B."/>
            <person name="Hetherington A.J."/>
            <person name="Saltykova A."/>
            <person name="Bonnot C."/>
            <person name="Breuninger H."/>
            <person name="Symeonidi A."/>
            <person name="Radhakrishnan G.V."/>
            <person name="Van Nieuwerburgh F."/>
            <person name="Deforce D."/>
            <person name="Chang C."/>
            <person name="Karol K.G."/>
            <person name="Hedrich R."/>
            <person name="Ulvskov P."/>
            <person name="Glockner G."/>
            <person name="Delwiche C.F."/>
            <person name="Petrasek J."/>
            <person name="Van de Peer Y."/>
            <person name="Friml J."/>
            <person name="Beilby M."/>
            <person name="Dolan L."/>
            <person name="Kohara Y."/>
            <person name="Sugano S."/>
            <person name="Fujiyama A."/>
            <person name="Delaux P.-M."/>
            <person name="Quint M."/>
            <person name="TheiBen G."/>
            <person name="Hagemann M."/>
            <person name="Harholt J."/>
            <person name="Dunand C."/>
            <person name="Zachgo S."/>
            <person name="Langdale J."/>
            <person name="Maumus F."/>
            <person name="Straeten D.V.D."/>
            <person name="Gould S.B."/>
            <person name="Rensing S.A."/>
        </authorList>
    </citation>
    <scope>NUCLEOTIDE SEQUENCE [LARGE SCALE GENOMIC DNA]</scope>
    <source>
        <strain evidence="7 8">S276</strain>
    </source>
</reference>
<feature type="compositionally biased region" description="Low complexity" evidence="6">
    <location>
        <begin position="129"/>
        <end position="143"/>
    </location>
</feature>
<feature type="region of interest" description="Disordered" evidence="6">
    <location>
        <begin position="1"/>
        <end position="90"/>
    </location>
</feature>
<dbReference type="Gramene" id="GBG71919">
    <property type="protein sequence ID" value="GBG71919"/>
    <property type="gene ID" value="CBR_g10855"/>
</dbReference>
<feature type="compositionally biased region" description="Low complexity" evidence="6">
    <location>
        <begin position="296"/>
        <end position="305"/>
    </location>
</feature>
<dbReference type="AlphaFoldDB" id="A0A388KPD8"/>